<gene>
    <name evidence="8" type="ORF">AV274_1255</name>
</gene>
<dbReference type="Pfam" id="PF01728">
    <property type="entry name" value="FtsJ"/>
    <property type="match status" value="1"/>
</dbReference>
<comment type="caution">
    <text evidence="8">The sequence shown here is derived from an EMBL/GenBank/DDBJ whole genome shotgun (WGS) entry which is preliminary data.</text>
</comment>
<keyword evidence="9" id="KW-1185">Reference proteome</keyword>
<evidence type="ECO:0000256" key="5">
    <source>
        <dbReference type="ARBA" id="ARBA00022691"/>
    </source>
</evidence>
<evidence type="ECO:0000256" key="3">
    <source>
        <dbReference type="ARBA" id="ARBA00022603"/>
    </source>
</evidence>
<evidence type="ECO:0000256" key="4">
    <source>
        <dbReference type="ARBA" id="ARBA00022679"/>
    </source>
</evidence>
<protein>
    <recommendedName>
        <fullName evidence="6">rRNA methyltransferase 2, mitochondrial</fullName>
    </recommendedName>
</protein>
<dbReference type="SUPFAM" id="SSF53335">
    <property type="entry name" value="S-adenosyl-L-methionine-dependent methyltransferases"/>
    <property type="match status" value="1"/>
</dbReference>
<dbReference type="EMBL" id="LXWW01000050">
    <property type="protein sequence ID" value="OAO17001.1"/>
    <property type="molecule type" value="Genomic_DNA"/>
</dbReference>
<evidence type="ECO:0000313" key="8">
    <source>
        <dbReference type="EMBL" id="OAO17001.1"/>
    </source>
</evidence>
<organism evidence="8 9">
    <name type="scientific">Blastocystis sp. subtype 1 (strain ATCC 50177 / NandII)</name>
    <dbReference type="NCBI Taxonomy" id="478820"/>
    <lineage>
        <taxon>Eukaryota</taxon>
        <taxon>Sar</taxon>
        <taxon>Stramenopiles</taxon>
        <taxon>Bigyra</taxon>
        <taxon>Opalozoa</taxon>
        <taxon>Opalinata</taxon>
        <taxon>Blastocystidae</taxon>
        <taxon>Blastocystis</taxon>
    </lineage>
</organism>
<keyword evidence="2" id="KW-0698">rRNA processing</keyword>
<dbReference type="InterPro" id="IPR002877">
    <property type="entry name" value="RNA_MeTrfase_FtsJ_dom"/>
</dbReference>
<dbReference type="STRING" id="478820.A0A196SL30"/>
<name>A0A196SL30_BLAHN</name>
<proteinExistence type="inferred from homology"/>
<accession>A0A196SL30</accession>
<evidence type="ECO:0000256" key="6">
    <source>
        <dbReference type="ARBA" id="ARBA00041184"/>
    </source>
</evidence>
<sequence length="279" mass="31662">MLASRFPLHTRAAVSCGRCFSSFITGVPKSVRNGEGRHVQRNLKKDYIRKKGKSHSSTLWLDRQLRDPYSIRALEEGHRSRAYFKLEEIDKYSLFHKDDIVVDVGAAPGGWSEYAVQRVGTTAPCSVVSIDLLAFDPIPGVHFIRGDFMDDAMKRELLEYIDGRRVNTVLSDIAPNFSGDHSIDHEKQIAMSRSVLKFAYEVADSHCNVVLKVLQGSEFPLFMKEARSLFRECHIMKPKASRKESSEVYCVFRDFVNCAVCGSPHPHSTFNVMHVIHKK</sequence>
<evidence type="ECO:0000256" key="2">
    <source>
        <dbReference type="ARBA" id="ARBA00022552"/>
    </source>
</evidence>
<dbReference type="OrthoDB" id="1287559at2759"/>
<dbReference type="InterPro" id="IPR015507">
    <property type="entry name" value="rRNA-MeTfrase_E"/>
</dbReference>
<dbReference type="Proteomes" id="UP000078348">
    <property type="component" value="Unassembled WGS sequence"/>
</dbReference>
<dbReference type="Gene3D" id="3.40.50.150">
    <property type="entry name" value="Vaccinia Virus protein VP39"/>
    <property type="match status" value="1"/>
</dbReference>
<dbReference type="InterPro" id="IPR029063">
    <property type="entry name" value="SAM-dependent_MTases_sf"/>
</dbReference>
<reference evidence="8 9" key="1">
    <citation type="submission" date="2016-05" db="EMBL/GenBank/DDBJ databases">
        <title>Nuclear genome of Blastocystis sp. subtype 1 NandII.</title>
        <authorList>
            <person name="Gentekaki E."/>
            <person name="Curtis B."/>
            <person name="Stairs C."/>
            <person name="Eme L."/>
            <person name="Herman E."/>
            <person name="Klimes V."/>
            <person name="Arias M.C."/>
            <person name="Elias M."/>
            <person name="Hilliou F."/>
            <person name="Klute M."/>
            <person name="Malik S.-B."/>
            <person name="Pightling A."/>
            <person name="Rachubinski R."/>
            <person name="Salas D."/>
            <person name="Schlacht A."/>
            <person name="Suga H."/>
            <person name="Archibald J."/>
            <person name="Ball S.G."/>
            <person name="Clark G."/>
            <person name="Dacks J."/>
            <person name="Van Der Giezen M."/>
            <person name="Tsaousis A."/>
            <person name="Roger A."/>
        </authorList>
    </citation>
    <scope>NUCLEOTIDE SEQUENCE [LARGE SCALE GENOMIC DNA]</scope>
    <source>
        <strain evidence="9">ATCC 50177 / NandII</strain>
    </source>
</reference>
<keyword evidence="3 8" id="KW-0489">Methyltransferase</keyword>
<dbReference type="PANTHER" id="PTHR10920">
    <property type="entry name" value="RIBOSOMAL RNA METHYLTRANSFERASE"/>
    <property type="match status" value="1"/>
</dbReference>
<dbReference type="AlphaFoldDB" id="A0A196SL30"/>
<keyword evidence="5" id="KW-0949">S-adenosyl-L-methionine</keyword>
<evidence type="ECO:0000256" key="1">
    <source>
        <dbReference type="ARBA" id="ARBA00009258"/>
    </source>
</evidence>
<feature type="domain" description="Ribosomal RNA methyltransferase FtsJ" evidence="7">
    <location>
        <begin position="79"/>
        <end position="255"/>
    </location>
</feature>
<keyword evidence="4 8" id="KW-0808">Transferase</keyword>
<evidence type="ECO:0000313" key="9">
    <source>
        <dbReference type="Proteomes" id="UP000078348"/>
    </source>
</evidence>
<dbReference type="HAMAP" id="MF_01547">
    <property type="entry name" value="RNA_methyltr_E"/>
    <property type="match status" value="1"/>
</dbReference>
<dbReference type="PANTHER" id="PTHR10920:SF18">
    <property type="entry name" value="RRNA METHYLTRANSFERASE 2, MITOCHONDRIAL"/>
    <property type="match status" value="1"/>
</dbReference>
<dbReference type="InterPro" id="IPR050082">
    <property type="entry name" value="RNA_methyltr_RlmE"/>
</dbReference>
<dbReference type="GO" id="GO:0008650">
    <property type="term" value="F:rRNA (uridine-2'-O-)-methyltransferase activity"/>
    <property type="evidence" value="ECO:0007669"/>
    <property type="project" value="TreeGrafter"/>
</dbReference>
<comment type="similarity">
    <text evidence="1">Belongs to the class I-like SAM-binding methyltransferase superfamily. RNA methyltransferase RlmE family.</text>
</comment>
<evidence type="ECO:0000259" key="7">
    <source>
        <dbReference type="Pfam" id="PF01728"/>
    </source>
</evidence>